<name>A0ABN8YK67_RANTA</name>
<proteinExistence type="inferred from homology"/>
<dbReference type="InterPro" id="IPR003599">
    <property type="entry name" value="Ig_sub"/>
</dbReference>
<dbReference type="InterPro" id="IPR036179">
    <property type="entry name" value="Ig-like_dom_sf"/>
</dbReference>
<evidence type="ECO:0000256" key="9">
    <source>
        <dbReference type="SAM" id="MobiDB-lite"/>
    </source>
</evidence>
<evidence type="ECO:0000256" key="4">
    <source>
        <dbReference type="ARBA" id="ARBA00022737"/>
    </source>
</evidence>
<dbReference type="Pfam" id="PF07686">
    <property type="entry name" value="V-set"/>
    <property type="match status" value="1"/>
</dbReference>
<evidence type="ECO:0000256" key="1">
    <source>
        <dbReference type="ARBA" id="ARBA00004479"/>
    </source>
</evidence>
<evidence type="ECO:0000256" key="11">
    <source>
        <dbReference type="SAM" id="SignalP"/>
    </source>
</evidence>
<feature type="domain" description="Ig-like" evidence="12">
    <location>
        <begin position="161"/>
        <end position="244"/>
    </location>
</feature>
<protein>
    <recommendedName>
        <fullName evidence="12">Ig-like domain-containing protein</fullName>
    </recommendedName>
</protein>
<evidence type="ECO:0000259" key="12">
    <source>
        <dbReference type="PROSITE" id="PS50835"/>
    </source>
</evidence>
<keyword evidence="7 10" id="KW-0472">Membrane</keyword>
<keyword evidence="14" id="KW-1185">Reference proteome</keyword>
<keyword evidence="5" id="KW-0130">Cell adhesion</keyword>
<dbReference type="Gene3D" id="2.60.40.10">
    <property type="entry name" value="Immunoglobulins"/>
    <property type="match status" value="3"/>
</dbReference>
<dbReference type="EMBL" id="OX459956">
    <property type="protein sequence ID" value="CAI9160986.1"/>
    <property type="molecule type" value="Genomic_DNA"/>
</dbReference>
<evidence type="ECO:0000256" key="2">
    <source>
        <dbReference type="ARBA" id="ARBA00022692"/>
    </source>
</evidence>
<evidence type="ECO:0000256" key="5">
    <source>
        <dbReference type="ARBA" id="ARBA00022889"/>
    </source>
</evidence>
<evidence type="ECO:0000256" key="8">
    <source>
        <dbReference type="ARBA" id="ARBA00038361"/>
    </source>
</evidence>
<sequence>MLLLPLMLLLLWVGEQGRGSTDTHLAAGSLAQDPKYRLEVQPSVSVQEGLCVHVSCSVSYPQEDWGDSDPAHGYWFWERADSPEDPPVATNNLERAVASETRGRFLLVGDPRAYNCSLDIRDAQRRDTGTYIFRLERGPTVRYSYALNLLSVHVKALTATPDIHVQGTLASGRPTNFTCAVPWACDRGTPPTFSWTGVALTSLHPESPLSLVLTLTPRPQDHGTNLTCHVNFSGADAPQELTIRVYQKEGAGPETLDKSQSLSVQEGQFLRLDCVPDSNPPAMISWTRGSLTLSPSNSSNPGVLELPRVELRDHGLYVCRAQHPLGSKEASLSFVVRRSPGPRTGVVWGAVGGAGVTSLLALCLIFPLERAKIYRKKSAARAPSQDGDRPASSPASRGHFSKSWSDSPLDHQTPFLAASTSEKEQELHYASLSFHRPGTHNFQVQDTTEYSEIKIGK</sequence>
<accession>A0ABN8YK67</accession>
<dbReference type="PANTHER" id="PTHR12035:SF139">
    <property type="entry name" value="IG-LIKE DOMAIN-CONTAINING PROTEIN"/>
    <property type="match status" value="1"/>
</dbReference>
<dbReference type="Pfam" id="PF13927">
    <property type="entry name" value="Ig_3"/>
    <property type="match status" value="1"/>
</dbReference>
<feature type="domain" description="Ig-like" evidence="12">
    <location>
        <begin position="34"/>
        <end position="118"/>
    </location>
</feature>
<dbReference type="PROSITE" id="PS50835">
    <property type="entry name" value="IG_LIKE"/>
    <property type="match status" value="3"/>
</dbReference>
<dbReference type="InterPro" id="IPR003006">
    <property type="entry name" value="Ig/MHC_CS"/>
</dbReference>
<comment type="similarity">
    <text evidence="8">Belongs to the immunoglobulin superfamily. SIGLEC (sialic acid binding Ig-like lectin) family.</text>
</comment>
<keyword evidence="3" id="KW-0430">Lectin</keyword>
<feature type="signal peptide" evidence="11">
    <location>
        <begin position="1"/>
        <end position="19"/>
    </location>
</feature>
<evidence type="ECO:0000256" key="6">
    <source>
        <dbReference type="ARBA" id="ARBA00022989"/>
    </source>
</evidence>
<dbReference type="SMART" id="SM00409">
    <property type="entry name" value="IG"/>
    <property type="match status" value="3"/>
</dbReference>
<evidence type="ECO:0000313" key="14">
    <source>
        <dbReference type="Proteomes" id="UP001176941"/>
    </source>
</evidence>
<feature type="transmembrane region" description="Helical" evidence="10">
    <location>
        <begin position="346"/>
        <end position="368"/>
    </location>
</feature>
<dbReference type="SUPFAM" id="SSF48726">
    <property type="entry name" value="Immunoglobulin"/>
    <property type="match status" value="3"/>
</dbReference>
<feature type="region of interest" description="Disordered" evidence="9">
    <location>
        <begin position="377"/>
        <end position="422"/>
    </location>
</feature>
<evidence type="ECO:0000256" key="10">
    <source>
        <dbReference type="SAM" id="Phobius"/>
    </source>
</evidence>
<keyword evidence="11" id="KW-0732">Signal</keyword>
<gene>
    <name evidence="13" type="ORF">MRATA1EN1_LOCUS9948</name>
</gene>
<evidence type="ECO:0000313" key="13">
    <source>
        <dbReference type="EMBL" id="CAI9160986.1"/>
    </source>
</evidence>
<dbReference type="PROSITE" id="PS00290">
    <property type="entry name" value="IG_MHC"/>
    <property type="match status" value="1"/>
</dbReference>
<dbReference type="InterPro" id="IPR007110">
    <property type="entry name" value="Ig-like_dom"/>
</dbReference>
<keyword evidence="6 10" id="KW-1133">Transmembrane helix</keyword>
<organism evidence="13 14">
    <name type="scientific">Rangifer tarandus platyrhynchus</name>
    <name type="common">Svalbard reindeer</name>
    <dbReference type="NCBI Taxonomy" id="3082113"/>
    <lineage>
        <taxon>Eukaryota</taxon>
        <taxon>Metazoa</taxon>
        <taxon>Chordata</taxon>
        <taxon>Craniata</taxon>
        <taxon>Vertebrata</taxon>
        <taxon>Euteleostomi</taxon>
        <taxon>Mammalia</taxon>
        <taxon>Eutheria</taxon>
        <taxon>Laurasiatheria</taxon>
        <taxon>Artiodactyla</taxon>
        <taxon>Ruminantia</taxon>
        <taxon>Pecora</taxon>
        <taxon>Cervidae</taxon>
        <taxon>Odocoileinae</taxon>
        <taxon>Rangifer</taxon>
    </lineage>
</organism>
<dbReference type="Proteomes" id="UP001176941">
    <property type="component" value="Chromosome 20"/>
</dbReference>
<dbReference type="InterPro" id="IPR013783">
    <property type="entry name" value="Ig-like_fold"/>
</dbReference>
<keyword evidence="2 10" id="KW-0812">Transmembrane</keyword>
<comment type="subcellular location">
    <subcellularLocation>
        <location evidence="1">Membrane</location>
        <topology evidence="1">Single-pass type I membrane protein</topology>
    </subcellularLocation>
</comment>
<dbReference type="PANTHER" id="PTHR12035">
    <property type="entry name" value="SIALIC ACID BINDING IMMUNOGLOBULIN-LIKE LECTIN"/>
    <property type="match status" value="1"/>
</dbReference>
<keyword evidence="4" id="KW-0677">Repeat</keyword>
<feature type="chain" id="PRO_5046767954" description="Ig-like domain-containing protein" evidence="11">
    <location>
        <begin position="20"/>
        <end position="457"/>
    </location>
</feature>
<evidence type="ECO:0000256" key="3">
    <source>
        <dbReference type="ARBA" id="ARBA00022734"/>
    </source>
</evidence>
<evidence type="ECO:0000256" key="7">
    <source>
        <dbReference type="ARBA" id="ARBA00023136"/>
    </source>
</evidence>
<feature type="domain" description="Ig-like" evidence="12">
    <location>
        <begin position="253"/>
        <end position="333"/>
    </location>
</feature>
<dbReference type="SMART" id="SM00408">
    <property type="entry name" value="IGc2"/>
    <property type="match status" value="1"/>
</dbReference>
<dbReference type="InterPro" id="IPR013106">
    <property type="entry name" value="Ig_V-set"/>
</dbReference>
<dbReference type="InterPro" id="IPR003598">
    <property type="entry name" value="Ig_sub2"/>
</dbReference>
<dbReference type="InterPro" id="IPR051036">
    <property type="entry name" value="SIGLEC"/>
</dbReference>
<reference evidence="13" key="1">
    <citation type="submission" date="2023-04" db="EMBL/GenBank/DDBJ databases">
        <authorList>
            <consortium name="ELIXIR-Norway"/>
        </authorList>
    </citation>
    <scope>NUCLEOTIDE SEQUENCE [LARGE SCALE GENOMIC DNA]</scope>
</reference>